<dbReference type="OrthoDB" id="9797595at2"/>
<dbReference type="RefSeq" id="WP_109931004.1">
    <property type="nucleotide sequence ID" value="NZ_QGNY01000005.1"/>
</dbReference>
<reference evidence="4" key="1">
    <citation type="submission" date="2018-05" db="EMBL/GenBank/DDBJ databases">
        <title>Pedobacter paludis sp. nov., isolated from wetland soil.</title>
        <authorList>
            <person name="Zhang Y."/>
        </authorList>
    </citation>
    <scope>NUCLEOTIDE SEQUENCE [LARGE SCALE GENOMIC DNA]</scope>
    <source>
        <strain evidence="4">R-8</strain>
    </source>
</reference>
<keyword evidence="4" id="KW-1185">Reference proteome</keyword>
<keyword evidence="1" id="KW-0812">Transmembrane</keyword>
<dbReference type="Gene3D" id="6.10.140.1340">
    <property type="match status" value="1"/>
</dbReference>
<dbReference type="AlphaFoldDB" id="A0A317F0S4"/>
<dbReference type="EMBL" id="QGNY01000005">
    <property type="protein sequence ID" value="PWS31058.1"/>
    <property type="molecule type" value="Genomic_DNA"/>
</dbReference>
<keyword evidence="1" id="KW-1133">Transmembrane helix</keyword>
<name>A0A317F0S4_9SPHI</name>
<feature type="transmembrane region" description="Helical" evidence="1">
    <location>
        <begin position="49"/>
        <end position="68"/>
    </location>
</feature>
<proteinExistence type="predicted"/>
<feature type="domain" description="Inner membrane protein YgaP-like transmembrane" evidence="2">
    <location>
        <begin position="24"/>
        <end position="81"/>
    </location>
</feature>
<keyword evidence="1" id="KW-0472">Membrane</keyword>
<protein>
    <recommendedName>
        <fullName evidence="2">Inner membrane protein YgaP-like transmembrane domain-containing protein</fullName>
    </recommendedName>
</protein>
<dbReference type="Pfam" id="PF11127">
    <property type="entry name" value="YgaP-like_TM"/>
    <property type="match status" value="1"/>
</dbReference>
<accession>A0A317F0S4</accession>
<dbReference type="InterPro" id="IPR021309">
    <property type="entry name" value="YgaP-like_TM"/>
</dbReference>
<evidence type="ECO:0000259" key="2">
    <source>
        <dbReference type="Pfam" id="PF11127"/>
    </source>
</evidence>
<gene>
    <name evidence="3" type="ORF">DF947_15820</name>
</gene>
<comment type="caution">
    <text evidence="3">The sequence shown here is derived from an EMBL/GenBank/DDBJ whole genome shotgun (WGS) entry which is preliminary data.</text>
</comment>
<evidence type="ECO:0000313" key="3">
    <source>
        <dbReference type="EMBL" id="PWS31058.1"/>
    </source>
</evidence>
<evidence type="ECO:0000256" key="1">
    <source>
        <dbReference type="SAM" id="Phobius"/>
    </source>
</evidence>
<sequence>MTNEDLNTTISNVKEAWKYPELFQNVSRSERWLSGAAGTYLLYKGLTSLFSHPVIALTGAAIGAGLLYRGVTGYCPMRDLAEQQKADLAPDEILVSETYVVDELG</sequence>
<evidence type="ECO:0000313" key="4">
    <source>
        <dbReference type="Proteomes" id="UP000245391"/>
    </source>
</evidence>
<dbReference type="Proteomes" id="UP000245391">
    <property type="component" value="Unassembled WGS sequence"/>
</dbReference>
<organism evidence="3 4">
    <name type="scientific">Pedobacter paludis</name>
    <dbReference type="NCBI Taxonomy" id="2203212"/>
    <lineage>
        <taxon>Bacteria</taxon>
        <taxon>Pseudomonadati</taxon>
        <taxon>Bacteroidota</taxon>
        <taxon>Sphingobacteriia</taxon>
        <taxon>Sphingobacteriales</taxon>
        <taxon>Sphingobacteriaceae</taxon>
        <taxon>Pedobacter</taxon>
    </lineage>
</organism>